<dbReference type="EMBL" id="NNRM01000008">
    <property type="protein sequence ID" value="OYR29382.1"/>
    <property type="molecule type" value="Genomic_DNA"/>
</dbReference>
<proteinExistence type="predicted"/>
<protein>
    <recommendedName>
        <fullName evidence="3">Transposase</fullName>
    </recommendedName>
</protein>
<dbReference type="Proteomes" id="UP000216188">
    <property type="component" value="Unassembled WGS sequence"/>
</dbReference>
<dbReference type="AlphaFoldDB" id="A0A256GQG2"/>
<name>A0A256GQG2_9HYPH</name>
<accession>A0A256GQG2</accession>
<comment type="caution">
    <text evidence="1">The sequence shown here is derived from an EMBL/GenBank/DDBJ whole genome shotgun (WGS) entry which is preliminary data.</text>
</comment>
<evidence type="ECO:0000313" key="2">
    <source>
        <dbReference type="Proteomes" id="UP000216188"/>
    </source>
</evidence>
<sequence>MIILQDEVVILTVLIMRIEMNNSDCFAIMQSNKEIVANLLVFRNRVWIERQFNNARS</sequence>
<reference evidence="1 2" key="1">
    <citation type="submission" date="2017-07" db="EMBL/GenBank/DDBJ databases">
        <title>Phylogenetic study on the rhizospheric bacterium Ochrobactrum sp. A44.</title>
        <authorList>
            <person name="Krzyzanowska D.M."/>
            <person name="Ossowicki A."/>
            <person name="Rajewska M."/>
            <person name="Maciag T."/>
            <person name="Kaczynski Z."/>
            <person name="Czerwicka M."/>
            <person name="Jafra S."/>
        </authorList>
    </citation>
    <scope>NUCLEOTIDE SEQUENCE [LARGE SCALE GENOMIC DNA]</scope>
    <source>
        <strain evidence="1 2">CCUG 30717</strain>
    </source>
</reference>
<keyword evidence="2" id="KW-1185">Reference proteome</keyword>
<evidence type="ECO:0000313" key="1">
    <source>
        <dbReference type="EMBL" id="OYR29382.1"/>
    </source>
</evidence>
<gene>
    <name evidence="1" type="ORF">CEV34_0648</name>
</gene>
<organism evidence="1 2">
    <name type="scientific">Brucella pseudogrignonensis</name>
    <dbReference type="NCBI Taxonomy" id="419475"/>
    <lineage>
        <taxon>Bacteria</taxon>
        <taxon>Pseudomonadati</taxon>
        <taxon>Pseudomonadota</taxon>
        <taxon>Alphaproteobacteria</taxon>
        <taxon>Hyphomicrobiales</taxon>
        <taxon>Brucellaceae</taxon>
        <taxon>Brucella/Ochrobactrum group</taxon>
        <taxon>Brucella</taxon>
    </lineage>
</organism>
<evidence type="ECO:0008006" key="3">
    <source>
        <dbReference type="Google" id="ProtNLM"/>
    </source>
</evidence>